<keyword evidence="2" id="KW-1185">Reference proteome</keyword>
<dbReference type="EMBL" id="CP042652">
    <property type="protein sequence ID" value="QKE29964.1"/>
    <property type="molecule type" value="Genomic_DNA"/>
</dbReference>
<dbReference type="Proteomes" id="UP000503483">
    <property type="component" value="Chromosome"/>
</dbReference>
<reference evidence="1 2" key="1">
    <citation type="submission" date="2019-08" db="EMBL/GenBank/DDBJ databases">
        <title>Complete genome sequence of Arcobacter acticola.</title>
        <authorList>
            <person name="Miller W."/>
        </authorList>
    </citation>
    <scope>NUCLEOTIDE SEQUENCE [LARGE SCALE GENOMIC DNA]</scope>
    <source>
        <strain evidence="1 2">KCTC 52212</strain>
    </source>
</reference>
<accession>A0A6M8F406</accession>
<sequence>MHVQKLKKIEKKEIRESIKKDYNNDCILTISNKLKVYSYTDIYKSYNIYIAIDSIHISTFLNPYDIEKDKINNFYIENKETNIIYIKKFNLYINNSVNINILFHIQTRTYTYEFSGLHQYKSLNSTLIYILRLVYKSAHNVKRIDIALDVFSDKSLFNINPIFKNFQLKSIENTLYINEKYSKNKKKVEVVIYPKILNSSKTLQVYSDITRIEVRMENSFLKNKKINDIFHETSSIKKLHKNLIDILNKCNITYANELSNFNSLKIEESLFNFIRFLESDENKIEYLNYKKFIGEVEKQNNILSKICNTYNIESMEEFNSYIKENKLTIHKISKECKIHRNTIFKIFKKFVFDN</sequence>
<proteinExistence type="predicted"/>
<evidence type="ECO:0000313" key="2">
    <source>
        <dbReference type="Proteomes" id="UP000503483"/>
    </source>
</evidence>
<dbReference type="RefSeq" id="WP_172128190.1">
    <property type="nucleotide sequence ID" value="NZ_CP042652.1"/>
</dbReference>
<gene>
    <name evidence="1" type="ORF">AACT_2904</name>
</gene>
<organism evidence="1 2">
    <name type="scientific">Arcobacter acticola</name>
    <dbReference type="NCBI Taxonomy" id="1849015"/>
    <lineage>
        <taxon>Bacteria</taxon>
        <taxon>Pseudomonadati</taxon>
        <taxon>Campylobacterota</taxon>
        <taxon>Epsilonproteobacteria</taxon>
        <taxon>Campylobacterales</taxon>
        <taxon>Arcobacteraceae</taxon>
        <taxon>Arcobacter</taxon>
    </lineage>
</organism>
<dbReference type="AlphaFoldDB" id="A0A6M8F406"/>
<protein>
    <submittedName>
        <fullName evidence="1">Uncharacterized protein</fullName>
    </submittedName>
</protein>
<dbReference type="KEGG" id="paco:AACT_2904"/>
<evidence type="ECO:0000313" key="1">
    <source>
        <dbReference type="EMBL" id="QKE29964.1"/>
    </source>
</evidence>
<name>A0A6M8F406_9BACT</name>